<keyword evidence="1" id="KW-0812">Transmembrane</keyword>
<evidence type="ECO:0000256" key="1">
    <source>
        <dbReference type="SAM" id="Phobius"/>
    </source>
</evidence>
<dbReference type="PANTHER" id="PTHR38468:SF1">
    <property type="entry name" value="SLL0939 PROTEIN"/>
    <property type="match status" value="1"/>
</dbReference>
<evidence type="ECO:0000313" key="2">
    <source>
        <dbReference type="EMBL" id="MPM13204.1"/>
    </source>
</evidence>
<keyword evidence="1" id="KW-0472">Membrane</keyword>
<name>A0A644XGG2_9ZZZZ</name>
<feature type="transmembrane region" description="Helical" evidence="1">
    <location>
        <begin position="12"/>
        <end position="36"/>
    </location>
</feature>
<accession>A0A644XGG2</accession>
<dbReference type="PANTHER" id="PTHR38468">
    <property type="entry name" value="SLL0939 PROTEIN"/>
    <property type="match status" value="1"/>
</dbReference>
<dbReference type="InterPro" id="IPR012427">
    <property type="entry name" value="DUF1622"/>
</dbReference>
<proteinExistence type="predicted"/>
<keyword evidence="1" id="KW-1133">Transmembrane helix</keyword>
<organism evidence="2">
    <name type="scientific">bioreactor metagenome</name>
    <dbReference type="NCBI Taxonomy" id="1076179"/>
    <lineage>
        <taxon>unclassified sequences</taxon>
        <taxon>metagenomes</taxon>
        <taxon>ecological metagenomes</taxon>
    </lineage>
</organism>
<reference evidence="2" key="1">
    <citation type="submission" date="2019-08" db="EMBL/GenBank/DDBJ databases">
        <authorList>
            <person name="Kucharzyk K."/>
            <person name="Murdoch R.W."/>
            <person name="Higgins S."/>
            <person name="Loffler F."/>
        </authorList>
    </citation>
    <scope>NUCLEOTIDE SEQUENCE</scope>
</reference>
<protein>
    <recommendedName>
        <fullName evidence="3">DUF1622 domain-containing protein</fullName>
    </recommendedName>
</protein>
<dbReference type="EMBL" id="VSSQ01002083">
    <property type="protein sequence ID" value="MPM13204.1"/>
    <property type="molecule type" value="Genomic_DNA"/>
</dbReference>
<gene>
    <name evidence="2" type="ORF">SDC9_59559</name>
</gene>
<comment type="caution">
    <text evidence="2">The sequence shown here is derived from an EMBL/GenBank/DDBJ whole genome shotgun (WGS) entry which is preliminary data.</text>
</comment>
<sequence>MEVIHTILEEIVNYAILFFEFIGVFVIIISGIRGAINLFNKDPRTKLYLAQGMSIGLEFKLGSEILRTVIVREWSEIAIVAGIILLRAALTFLIHWGIKCEENEIEREKRIEKEIEMEFQKKFEVDKELLIEN</sequence>
<evidence type="ECO:0008006" key="3">
    <source>
        <dbReference type="Google" id="ProtNLM"/>
    </source>
</evidence>
<dbReference type="Pfam" id="PF07784">
    <property type="entry name" value="DUF1622"/>
    <property type="match status" value="1"/>
</dbReference>
<dbReference type="AlphaFoldDB" id="A0A644XGG2"/>